<proteinExistence type="predicted"/>
<sequence>MNEIEFWKLISKLNWDETGDDEAVIEPVVNALAKMDNEDIFHFEEILAQKLFALDTMAHAKEIGDDAYVSDEKYFSPDSFLYSRCVVVANGKAFFEEILANPSEFPKDMEFEAILEISSSAYEEKNDDEWDYVSPTDYESFKNVAGWK</sequence>
<reference evidence="2 3" key="1">
    <citation type="submission" date="2008-02" db="EMBL/GenBank/DDBJ databases">
        <title>Complete sequence of Shewanella woodyi ATCC 51908.</title>
        <authorList>
            <consortium name="US DOE Joint Genome Institute"/>
            <person name="Copeland A."/>
            <person name="Lucas S."/>
            <person name="Lapidus A."/>
            <person name="Glavina del Rio T."/>
            <person name="Dalin E."/>
            <person name="Tice H."/>
            <person name="Bruce D."/>
            <person name="Goodwin L."/>
            <person name="Pitluck S."/>
            <person name="Sims D."/>
            <person name="Brettin T."/>
            <person name="Detter J.C."/>
            <person name="Han C."/>
            <person name="Kuske C.R."/>
            <person name="Schmutz J."/>
            <person name="Larimer F."/>
            <person name="Land M."/>
            <person name="Hauser L."/>
            <person name="Kyrpides N."/>
            <person name="Lykidis A."/>
            <person name="Zhao J.-S."/>
            <person name="Richardson P."/>
        </authorList>
    </citation>
    <scope>NUCLEOTIDE SEQUENCE [LARGE SCALE GENOMIC DNA]</scope>
    <source>
        <strain evidence="3">ATCC 51908 / MS32</strain>
    </source>
</reference>
<dbReference type="InterPro" id="IPR025334">
    <property type="entry name" value="DUF4240"/>
</dbReference>
<feature type="domain" description="DUF4240" evidence="1">
    <location>
        <begin position="1"/>
        <end position="124"/>
    </location>
</feature>
<evidence type="ECO:0000259" key="1">
    <source>
        <dbReference type="Pfam" id="PF14024"/>
    </source>
</evidence>
<name>B1KPB9_SHEWM</name>
<organism evidence="2 3">
    <name type="scientific">Shewanella woodyi (strain ATCC 51908 / MS32)</name>
    <dbReference type="NCBI Taxonomy" id="392500"/>
    <lineage>
        <taxon>Bacteria</taxon>
        <taxon>Pseudomonadati</taxon>
        <taxon>Pseudomonadota</taxon>
        <taxon>Gammaproteobacteria</taxon>
        <taxon>Alteromonadales</taxon>
        <taxon>Shewanellaceae</taxon>
        <taxon>Shewanella</taxon>
    </lineage>
</organism>
<dbReference type="AlphaFoldDB" id="B1KPB9"/>
<accession>B1KPB9</accession>
<dbReference type="KEGG" id="swd:Swoo_0390"/>
<dbReference type="Proteomes" id="UP000002168">
    <property type="component" value="Chromosome"/>
</dbReference>
<dbReference type="RefSeq" id="WP_012323038.1">
    <property type="nucleotide sequence ID" value="NC_010506.1"/>
</dbReference>
<dbReference type="EMBL" id="CP000961">
    <property type="protein sequence ID" value="ACA84689.1"/>
    <property type="molecule type" value="Genomic_DNA"/>
</dbReference>
<gene>
    <name evidence="2" type="ordered locus">Swoo_0390</name>
</gene>
<keyword evidence="3" id="KW-1185">Reference proteome</keyword>
<dbReference type="eggNOG" id="ENOG50337VW">
    <property type="taxonomic scope" value="Bacteria"/>
</dbReference>
<dbReference type="HOGENOM" id="CLU_123807_0_0_6"/>
<evidence type="ECO:0000313" key="3">
    <source>
        <dbReference type="Proteomes" id="UP000002168"/>
    </source>
</evidence>
<dbReference type="Pfam" id="PF14024">
    <property type="entry name" value="DUF4240"/>
    <property type="match status" value="1"/>
</dbReference>
<protein>
    <recommendedName>
        <fullName evidence="1">DUF4240 domain-containing protein</fullName>
    </recommendedName>
</protein>
<evidence type="ECO:0000313" key="2">
    <source>
        <dbReference type="EMBL" id="ACA84689.1"/>
    </source>
</evidence>